<organism evidence="1 2">
    <name type="scientific">Micrococcus flavus</name>
    <dbReference type="NCBI Taxonomy" id="384602"/>
    <lineage>
        <taxon>Bacteria</taxon>
        <taxon>Bacillati</taxon>
        <taxon>Actinomycetota</taxon>
        <taxon>Actinomycetes</taxon>
        <taxon>Micrococcales</taxon>
        <taxon>Micrococcaceae</taxon>
        <taxon>Micrococcus</taxon>
    </lineage>
</organism>
<dbReference type="Proteomes" id="UP000560081">
    <property type="component" value="Unassembled WGS sequence"/>
</dbReference>
<reference evidence="1 2" key="1">
    <citation type="submission" date="2020-08" db="EMBL/GenBank/DDBJ databases">
        <title>Sequencing the genomes of 1000 actinobacteria strains.</title>
        <authorList>
            <person name="Klenk H.-P."/>
        </authorList>
    </citation>
    <scope>NUCLEOTIDE SEQUENCE [LARGE SCALE GENOMIC DNA]</scope>
    <source>
        <strain evidence="1 2">DSM 19079</strain>
    </source>
</reference>
<protein>
    <submittedName>
        <fullName evidence="1">Uncharacterized protein</fullName>
    </submittedName>
</protein>
<sequence>MSSSPKKTAVTKDAHPAVQVAVKLAPHAKKAAAAAAPVVIAKAGDLLQRSMDGDVTLPAVGRRAGLNRRITSVTDTAAKRVGRTDLLPEEAVQAKEWHRRGQALAERLQLDVSKDKKKAHWASIERDLDALYDEMDAALK</sequence>
<comment type="caution">
    <text evidence="1">The sequence shown here is derived from an EMBL/GenBank/DDBJ whole genome shotgun (WGS) entry which is preliminary data.</text>
</comment>
<evidence type="ECO:0000313" key="1">
    <source>
        <dbReference type="EMBL" id="MBB4883711.1"/>
    </source>
</evidence>
<dbReference type="EMBL" id="JACHMC010000001">
    <property type="protein sequence ID" value="MBB4883711.1"/>
    <property type="molecule type" value="Genomic_DNA"/>
</dbReference>
<proteinExistence type="predicted"/>
<keyword evidence="2" id="KW-1185">Reference proteome</keyword>
<accession>A0A4Y8WYR9</accession>
<dbReference type="RefSeq" id="WP_135030524.1">
    <property type="nucleotide sequence ID" value="NZ_BMLA01000004.1"/>
</dbReference>
<evidence type="ECO:0000313" key="2">
    <source>
        <dbReference type="Proteomes" id="UP000560081"/>
    </source>
</evidence>
<gene>
    <name evidence="1" type="ORF">BJ976_002062</name>
</gene>
<dbReference type="AlphaFoldDB" id="A0A4Y8WYR9"/>
<name>A0A4Y8WYR9_9MICC</name>